<dbReference type="AlphaFoldDB" id="A0AAV4S366"/>
<keyword evidence="2" id="KW-1185">Reference proteome</keyword>
<reference evidence="1 2" key="1">
    <citation type="submission" date="2021-06" db="EMBL/GenBank/DDBJ databases">
        <title>Caerostris darwini draft genome.</title>
        <authorList>
            <person name="Kono N."/>
            <person name="Arakawa K."/>
        </authorList>
    </citation>
    <scope>NUCLEOTIDE SEQUENCE [LARGE SCALE GENOMIC DNA]</scope>
</reference>
<evidence type="ECO:0000313" key="1">
    <source>
        <dbReference type="EMBL" id="GIY26493.1"/>
    </source>
</evidence>
<comment type="caution">
    <text evidence="1">The sequence shown here is derived from an EMBL/GenBank/DDBJ whole genome shotgun (WGS) entry which is preliminary data.</text>
</comment>
<dbReference type="Proteomes" id="UP001054837">
    <property type="component" value="Unassembled WGS sequence"/>
</dbReference>
<gene>
    <name evidence="1" type="ORF">CDAR_223801</name>
</gene>
<protein>
    <recommendedName>
        <fullName evidence="3">Maturase K</fullName>
    </recommendedName>
</protein>
<organism evidence="1 2">
    <name type="scientific">Caerostris darwini</name>
    <dbReference type="NCBI Taxonomy" id="1538125"/>
    <lineage>
        <taxon>Eukaryota</taxon>
        <taxon>Metazoa</taxon>
        <taxon>Ecdysozoa</taxon>
        <taxon>Arthropoda</taxon>
        <taxon>Chelicerata</taxon>
        <taxon>Arachnida</taxon>
        <taxon>Araneae</taxon>
        <taxon>Araneomorphae</taxon>
        <taxon>Entelegynae</taxon>
        <taxon>Araneoidea</taxon>
        <taxon>Araneidae</taxon>
        <taxon>Caerostris</taxon>
    </lineage>
</organism>
<dbReference type="EMBL" id="BPLQ01006946">
    <property type="protein sequence ID" value="GIY26493.1"/>
    <property type="molecule type" value="Genomic_DNA"/>
</dbReference>
<evidence type="ECO:0008006" key="3">
    <source>
        <dbReference type="Google" id="ProtNLM"/>
    </source>
</evidence>
<sequence>MLNITSEVNFITRTATSPEEQLKSSEFQNYYQRRAMALVLNIAFSEEWHRIRAFFFLSYFCAPWNKTSRVSRSGQVEKADCFFRVNEMARGHKTYFLQLFSLLPYPLHPFLSNKHIMAMFEFSAGRVDDLTSHLVLW</sequence>
<proteinExistence type="predicted"/>
<evidence type="ECO:0000313" key="2">
    <source>
        <dbReference type="Proteomes" id="UP001054837"/>
    </source>
</evidence>
<name>A0AAV4S366_9ARAC</name>
<accession>A0AAV4S366</accession>